<dbReference type="AlphaFoldDB" id="C4V110"/>
<comment type="similarity">
    <text evidence="1 2">Belongs to the enoyl-CoA hydratase/isomerase family.</text>
</comment>
<name>C4V110_9FIRM</name>
<comment type="caution">
    <text evidence="3">The sequence shown here is derived from an EMBL/GenBank/DDBJ whole genome shotgun (WGS) entry which is preliminary data.</text>
</comment>
<dbReference type="OrthoDB" id="9771883at2"/>
<evidence type="ECO:0000256" key="2">
    <source>
        <dbReference type="RuleBase" id="RU003707"/>
    </source>
</evidence>
<dbReference type="Gene3D" id="1.10.12.10">
    <property type="entry name" value="Lyase 2-enoyl-coa Hydratase, Chain A, domain 2"/>
    <property type="match status" value="1"/>
</dbReference>
<dbReference type="RefSeq" id="WP_006691356.1">
    <property type="nucleotide sequence ID" value="NZ_GG694010.1"/>
</dbReference>
<dbReference type="GO" id="GO:0016853">
    <property type="term" value="F:isomerase activity"/>
    <property type="evidence" value="ECO:0007669"/>
    <property type="project" value="UniProtKB-KW"/>
</dbReference>
<dbReference type="EMBL" id="ACLA01000002">
    <property type="protein sequence ID" value="EEQ49533.1"/>
    <property type="molecule type" value="Genomic_DNA"/>
</dbReference>
<keyword evidence="3" id="KW-0456">Lyase</keyword>
<dbReference type="InterPro" id="IPR029045">
    <property type="entry name" value="ClpP/crotonase-like_dom_sf"/>
</dbReference>
<dbReference type="Pfam" id="PF00378">
    <property type="entry name" value="ECH_1"/>
    <property type="match status" value="1"/>
</dbReference>
<dbReference type="InterPro" id="IPR014748">
    <property type="entry name" value="Enoyl-CoA_hydra_C"/>
</dbReference>
<evidence type="ECO:0000313" key="4">
    <source>
        <dbReference type="Proteomes" id="UP000005309"/>
    </source>
</evidence>
<dbReference type="STRING" id="638302.HMPREF0908_0115"/>
<dbReference type="GO" id="GO:0016829">
    <property type="term" value="F:lyase activity"/>
    <property type="evidence" value="ECO:0007669"/>
    <property type="project" value="UniProtKB-KW"/>
</dbReference>
<sequence>MYQHIKQSIQDGIAQIIMDRPGSNNALDAEMFRDLIAAVEHCGADEAVKVIILTGAGRNFSAGGDIKEMATFSFISYELSMLTGQASLALRKCRKPVIAMVNGTAAGAGCGLALGADFRIMTEGSCLLTAFSNVALPGDTGCIYHLHQIVGLAKTIELMALSTPVYGEEALRLGLATRVAAAGKLEEETRAFAIQLLRRPLGAIAMQKQLYYEVFYRDYMAYSRIEAENLGKAGASADHREAVTAFLERREPSFNQKETGTK</sequence>
<dbReference type="SUPFAM" id="SSF52096">
    <property type="entry name" value="ClpP/crotonase"/>
    <property type="match status" value="1"/>
</dbReference>
<dbReference type="PANTHER" id="PTHR43459:SF1">
    <property type="entry name" value="EG:BACN32G11.4 PROTEIN"/>
    <property type="match status" value="1"/>
</dbReference>
<dbReference type="Proteomes" id="UP000005309">
    <property type="component" value="Unassembled WGS sequence"/>
</dbReference>
<keyword evidence="3" id="KW-0413">Isomerase</keyword>
<dbReference type="EC" id="4.2.1.55" evidence="3"/>
<proteinExistence type="inferred from homology"/>
<dbReference type="eggNOG" id="COG1024">
    <property type="taxonomic scope" value="Bacteria"/>
</dbReference>
<reference evidence="3 4" key="1">
    <citation type="submission" date="2009-04" db="EMBL/GenBank/DDBJ databases">
        <authorList>
            <person name="Qin X."/>
            <person name="Bachman B."/>
            <person name="Battles P."/>
            <person name="Bell A."/>
            <person name="Bess C."/>
            <person name="Bickham C."/>
            <person name="Chaboub L."/>
            <person name="Chen D."/>
            <person name="Coyle M."/>
            <person name="Deiros D.R."/>
            <person name="Dinh H."/>
            <person name="Forbes L."/>
            <person name="Fowler G."/>
            <person name="Francisco L."/>
            <person name="Fu Q."/>
            <person name="Gubbala S."/>
            <person name="Hale W."/>
            <person name="Han Y."/>
            <person name="Hemphill L."/>
            <person name="Highlander S.K."/>
            <person name="Hirani K."/>
            <person name="Hogues M."/>
            <person name="Jackson L."/>
            <person name="Jakkamsetti A."/>
            <person name="Javaid M."/>
            <person name="Jiang H."/>
            <person name="Korchina V."/>
            <person name="Kovar C."/>
            <person name="Lara F."/>
            <person name="Lee S."/>
            <person name="Mata R."/>
            <person name="Mathew T."/>
            <person name="Moen C."/>
            <person name="Morales K."/>
            <person name="Munidasa M."/>
            <person name="Nazareth L."/>
            <person name="Ngo R."/>
            <person name="Nguyen L."/>
            <person name="Okwuonu G."/>
            <person name="Ongeri F."/>
            <person name="Patil S."/>
            <person name="Petrosino J."/>
            <person name="Pham C."/>
            <person name="Pham P."/>
            <person name="Pu L.-L."/>
            <person name="Puazo M."/>
            <person name="Raj R."/>
            <person name="Reid J."/>
            <person name="Rouhana J."/>
            <person name="Saada N."/>
            <person name="Shang Y."/>
            <person name="Simmons D."/>
            <person name="Thornton R."/>
            <person name="Warren J."/>
            <person name="Weissenberger G."/>
            <person name="Zhang J."/>
            <person name="Zhang L."/>
            <person name="Zhou C."/>
            <person name="Zhu D."/>
            <person name="Muzny D."/>
            <person name="Worley K."/>
            <person name="Gibbs R."/>
        </authorList>
    </citation>
    <scope>NUCLEOTIDE SEQUENCE [LARGE SCALE GENOMIC DNA]</scope>
    <source>
        <strain evidence="3 4">ATCC 43531</strain>
    </source>
</reference>
<dbReference type="CDD" id="cd06558">
    <property type="entry name" value="crotonase-like"/>
    <property type="match status" value="1"/>
</dbReference>
<gene>
    <name evidence="3" type="primary">crt</name>
    <name evidence="3" type="ORF">HMPREF0908_0115</name>
</gene>
<dbReference type="Gene3D" id="3.90.226.10">
    <property type="entry name" value="2-enoyl-CoA Hydratase, Chain A, domain 1"/>
    <property type="match status" value="1"/>
</dbReference>
<organism evidence="3 4">
    <name type="scientific">Selenomonas flueggei ATCC 43531</name>
    <dbReference type="NCBI Taxonomy" id="638302"/>
    <lineage>
        <taxon>Bacteria</taxon>
        <taxon>Bacillati</taxon>
        <taxon>Bacillota</taxon>
        <taxon>Negativicutes</taxon>
        <taxon>Selenomonadales</taxon>
        <taxon>Selenomonadaceae</taxon>
        <taxon>Selenomonas</taxon>
    </lineage>
</organism>
<dbReference type="HOGENOM" id="CLU_009834_7_2_9"/>
<dbReference type="InterPro" id="IPR001753">
    <property type="entry name" value="Enoyl-CoA_hydra/iso"/>
</dbReference>
<keyword evidence="4" id="KW-1185">Reference proteome</keyword>
<evidence type="ECO:0000313" key="3">
    <source>
        <dbReference type="EMBL" id="EEQ49533.1"/>
    </source>
</evidence>
<dbReference type="InterPro" id="IPR018376">
    <property type="entry name" value="Enoyl-CoA_hyd/isom_CS"/>
</dbReference>
<protein>
    <submittedName>
        <fullName evidence="3">Enoyl-CoA hydratase/isomerase family protein</fullName>
        <ecNumber evidence="3">4.2.1.55</ecNumber>
    </submittedName>
</protein>
<evidence type="ECO:0000256" key="1">
    <source>
        <dbReference type="ARBA" id="ARBA00005254"/>
    </source>
</evidence>
<dbReference type="PANTHER" id="PTHR43459">
    <property type="entry name" value="ENOYL-COA HYDRATASE"/>
    <property type="match status" value="1"/>
</dbReference>
<accession>C4V110</accession>
<dbReference type="PROSITE" id="PS00166">
    <property type="entry name" value="ENOYL_COA_HYDRATASE"/>
    <property type="match status" value="1"/>
</dbReference>